<dbReference type="Gene3D" id="3.40.140.80">
    <property type="match status" value="1"/>
</dbReference>
<dbReference type="AlphaFoldDB" id="A0A0M6YK80"/>
<protein>
    <recommendedName>
        <fullName evidence="5">Phosphatidate cytidylyltransferase</fullName>
    </recommendedName>
</protein>
<dbReference type="Proteomes" id="UP000049222">
    <property type="component" value="Unassembled WGS sequence"/>
</dbReference>
<evidence type="ECO:0000313" key="3">
    <source>
        <dbReference type="EMBL" id="CTQ50762.1"/>
    </source>
</evidence>
<dbReference type="PANTHER" id="PTHR39962">
    <property type="entry name" value="BLL4848 PROTEIN"/>
    <property type="match status" value="1"/>
</dbReference>
<dbReference type="STRING" id="420998.JDO7802_02790"/>
<evidence type="ECO:0000313" key="4">
    <source>
        <dbReference type="Proteomes" id="UP000049222"/>
    </source>
</evidence>
<keyword evidence="4" id="KW-1185">Reference proteome</keyword>
<name>A0A0M6YK80_9RHOB</name>
<dbReference type="PANTHER" id="PTHR39962:SF1">
    <property type="entry name" value="LPXI FAMILY PROTEIN"/>
    <property type="match status" value="1"/>
</dbReference>
<reference evidence="3 4" key="1">
    <citation type="submission" date="2015-07" db="EMBL/GenBank/DDBJ databases">
        <authorList>
            <person name="Noorani M."/>
        </authorList>
    </citation>
    <scope>NUCLEOTIDE SEQUENCE [LARGE SCALE GENOMIC DNA]</scope>
    <source>
        <strain evidence="3 4">CECT 7802</strain>
    </source>
</reference>
<evidence type="ECO:0000259" key="2">
    <source>
        <dbReference type="Pfam" id="PF17930"/>
    </source>
</evidence>
<organism evidence="3 4">
    <name type="scientific">Jannaschia donghaensis</name>
    <dbReference type="NCBI Taxonomy" id="420998"/>
    <lineage>
        <taxon>Bacteria</taxon>
        <taxon>Pseudomonadati</taxon>
        <taxon>Pseudomonadota</taxon>
        <taxon>Alphaproteobacteria</taxon>
        <taxon>Rhodobacterales</taxon>
        <taxon>Roseobacteraceae</taxon>
        <taxon>Jannaschia</taxon>
    </lineage>
</organism>
<dbReference type="InterPro" id="IPR043167">
    <property type="entry name" value="LpxI_C_sf"/>
</dbReference>
<gene>
    <name evidence="3" type="ORF">JDO7802_02790</name>
</gene>
<feature type="domain" description="LpxI C-terminal" evidence="1">
    <location>
        <begin position="133"/>
        <end position="256"/>
    </location>
</feature>
<sequence length="261" mass="27469">MTLALIAGQGALPQAVVSEIGDRHWKAFHLKGFEPDDKTSEPFRVEHLGSFIAGLTAQGITDVCFAGAIGRPKLDPTAIDAATLPLVPRMMQALQAGDDAALRLVLSLFEEAGLNVVAAQDVAPSLLRVPTVGAPSDRDYADIERAKMVHAALSNMDVGQGCVVARGQVLAIEAMPGTQWMLASLTHFDAKPDGGVFFKAAKAGQDRRIDMATIGPETVDQAAAVGLNGITVVQDAVLVLQPDVVRTRLEKTGLFLTALPA</sequence>
<dbReference type="Pfam" id="PF17930">
    <property type="entry name" value="LpxI_N"/>
    <property type="match status" value="1"/>
</dbReference>
<dbReference type="Pfam" id="PF06230">
    <property type="entry name" value="LpxI_C"/>
    <property type="match status" value="1"/>
</dbReference>
<dbReference type="InterPro" id="IPR041255">
    <property type="entry name" value="LpxI_N"/>
</dbReference>
<dbReference type="Gene3D" id="3.40.50.20">
    <property type="match status" value="1"/>
</dbReference>
<evidence type="ECO:0008006" key="5">
    <source>
        <dbReference type="Google" id="ProtNLM"/>
    </source>
</evidence>
<proteinExistence type="predicted"/>
<dbReference type="EMBL" id="CXSU01000012">
    <property type="protein sequence ID" value="CTQ50762.1"/>
    <property type="molecule type" value="Genomic_DNA"/>
</dbReference>
<evidence type="ECO:0000259" key="1">
    <source>
        <dbReference type="Pfam" id="PF06230"/>
    </source>
</evidence>
<feature type="domain" description="LpxI N-terminal" evidence="2">
    <location>
        <begin position="3"/>
        <end position="126"/>
    </location>
</feature>
<accession>A0A0M6YK80</accession>
<dbReference type="InterPro" id="IPR053174">
    <property type="entry name" value="LpxI"/>
</dbReference>
<dbReference type="InterPro" id="IPR010415">
    <property type="entry name" value="LpxI_C"/>
</dbReference>